<dbReference type="Pfam" id="PF01266">
    <property type="entry name" value="DAO"/>
    <property type="match status" value="1"/>
</dbReference>
<dbReference type="SUPFAM" id="SSF51905">
    <property type="entry name" value="FAD/NAD(P)-binding domain"/>
    <property type="match status" value="1"/>
</dbReference>
<dbReference type="PANTHER" id="PTHR42784:SF1">
    <property type="entry name" value="PYRANOSE 2-OXIDASE"/>
    <property type="match status" value="1"/>
</dbReference>
<proteinExistence type="inferred from homology"/>
<dbReference type="GO" id="GO:0016614">
    <property type="term" value="F:oxidoreductase activity, acting on CH-OH group of donors"/>
    <property type="evidence" value="ECO:0007669"/>
    <property type="project" value="InterPro"/>
</dbReference>
<dbReference type="RefSeq" id="WP_152718431.1">
    <property type="nucleotide sequence ID" value="NZ_VOSJ01000630.1"/>
</dbReference>
<accession>A0A5N7MW81</accession>
<dbReference type="EMBL" id="VOSK01000591">
    <property type="protein sequence ID" value="MPR31232.1"/>
    <property type="molecule type" value="Genomic_DNA"/>
</dbReference>
<dbReference type="OrthoDB" id="9798604at2"/>
<dbReference type="InterPro" id="IPR051473">
    <property type="entry name" value="P2Ox-like"/>
</dbReference>
<evidence type="ECO:0000256" key="1">
    <source>
        <dbReference type="ARBA" id="ARBA00001974"/>
    </source>
</evidence>
<protein>
    <submittedName>
        <fullName evidence="8">GMC family oxidoreductase</fullName>
    </submittedName>
</protein>
<keyword evidence="3" id="KW-0285">Flavoprotein</keyword>
<organism evidence="8 9">
    <name type="scientific">Microvirga tunisiensis</name>
    <dbReference type="NCBI Taxonomy" id="2108360"/>
    <lineage>
        <taxon>Bacteria</taxon>
        <taxon>Pseudomonadati</taxon>
        <taxon>Pseudomonadota</taxon>
        <taxon>Alphaproteobacteria</taxon>
        <taxon>Hyphomicrobiales</taxon>
        <taxon>Methylobacteriaceae</taxon>
        <taxon>Microvirga</taxon>
    </lineage>
</organism>
<evidence type="ECO:0000256" key="5">
    <source>
        <dbReference type="ARBA" id="ARBA00023002"/>
    </source>
</evidence>
<comment type="cofactor">
    <cofactor evidence="1">
        <name>FAD</name>
        <dbReference type="ChEBI" id="CHEBI:57692"/>
    </cofactor>
</comment>
<dbReference type="Gene3D" id="3.50.50.60">
    <property type="entry name" value="FAD/NAD(P)-binding domain"/>
    <property type="match status" value="2"/>
</dbReference>
<evidence type="ECO:0000259" key="6">
    <source>
        <dbReference type="Pfam" id="PF01266"/>
    </source>
</evidence>
<evidence type="ECO:0000259" key="7">
    <source>
        <dbReference type="Pfam" id="PF05199"/>
    </source>
</evidence>
<dbReference type="Proteomes" id="UP000403266">
    <property type="component" value="Unassembled WGS sequence"/>
</dbReference>
<keyword evidence="5" id="KW-0560">Oxidoreductase</keyword>
<evidence type="ECO:0000256" key="2">
    <source>
        <dbReference type="ARBA" id="ARBA00010790"/>
    </source>
</evidence>
<keyword evidence="4" id="KW-0274">FAD</keyword>
<feature type="domain" description="FAD dependent oxidoreductase" evidence="6">
    <location>
        <begin position="20"/>
        <end position="49"/>
    </location>
</feature>
<name>A0A5N7MW81_9HYPH</name>
<evidence type="ECO:0000313" key="8">
    <source>
        <dbReference type="EMBL" id="MPR31232.1"/>
    </source>
</evidence>
<evidence type="ECO:0000256" key="3">
    <source>
        <dbReference type="ARBA" id="ARBA00022630"/>
    </source>
</evidence>
<dbReference type="AlphaFoldDB" id="A0A5N7MW81"/>
<comment type="caution">
    <text evidence="8">The sequence shown here is derived from an EMBL/GenBank/DDBJ whole genome shotgun (WGS) entry which is preliminary data.</text>
</comment>
<comment type="similarity">
    <text evidence="2">Belongs to the GMC oxidoreductase family.</text>
</comment>
<keyword evidence="9" id="KW-1185">Reference proteome</keyword>
<dbReference type="InterPro" id="IPR007867">
    <property type="entry name" value="GMC_OxRtase_C"/>
</dbReference>
<dbReference type="InterPro" id="IPR006076">
    <property type="entry name" value="FAD-dep_OxRdtase"/>
</dbReference>
<reference evidence="8 9" key="1">
    <citation type="journal article" date="2019" name="Syst. Appl. Microbiol.">
        <title>Microvirga tunisiensis sp. nov., a root nodule symbiotic bacterium isolated from Lupinus micranthus and L. luteus grown in Northern Tunisia.</title>
        <authorList>
            <person name="Msaddak A."/>
            <person name="Rejili M."/>
            <person name="Duran D."/>
            <person name="Mars M."/>
            <person name="Palacios J.M."/>
            <person name="Ruiz-Argueso T."/>
            <person name="Rey L."/>
            <person name="Imperial J."/>
        </authorList>
    </citation>
    <scope>NUCLEOTIDE SEQUENCE [LARGE SCALE GENOMIC DNA]</scope>
    <source>
        <strain evidence="8 9">Lmie10</strain>
    </source>
</reference>
<dbReference type="PANTHER" id="PTHR42784">
    <property type="entry name" value="PYRANOSE 2-OXIDASE"/>
    <property type="match status" value="1"/>
</dbReference>
<dbReference type="InterPro" id="IPR036188">
    <property type="entry name" value="FAD/NAD-bd_sf"/>
</dbReference>
<evidence type="ECO:0000256" key="4">
    <source>
        <dbReference type="ARBA" id="ARBA00022827"/>
    </source>
</evidence>
<gene>
    <name evidence="8" type="ORF">FS320_41710</name>
</gene>
<feature type="domain" description="Glucose-methanol-choline oxidoreductase C-terminal" evidence="7">
    <location>
        <begin position="391"/>
        <end position="521"/>
    </location>
</feature>
<sequence>MGIYNLREIGDNRTTISTPVCIIGAGMAGLLLARRLAQAGRNVTLIESGLDFYDPEIQRLNEIEDLNGSYKWPVTGRARGLGGTSSLWGGRIISLSQQEAESVCHPSLSGWPFSTSELEAYRPEIERVFKLDHSSFEEDILGDLDRRCHFPSADPDVTCRWIKWATFKRGNLTALLKSELQQAKNIDIWLGATVCGLDYDEASGRLLAIQASSLEGHRVIVRANEFVFAAGTIETTRLLLLLDEASGKRAFHRCRVLGRYFQDHLDAQVGWLRPKDRTVTNMLFAPRFFNSIRRSPHLELNRDIAGIGFATGASFAHIPVNLTENRVLSVVKNMYDNLCARKFDLNLGAFSEIGANYKLLSKFVLWRLLKRQFFIPDDIDYKLHICIEQAPHPNNRILLSDKRDRLGVPMVRLSWSPMEPDEQTFRTSVARIGAYWRRSGFDNICPIEWTPAAKDASMLIIDQAEDWCHPSGTTRMGLDPAESVVGPDMTCHDVPNVRVVSASIFPISGSVNPTLTIMQLALRCADLILERSASEPVRPGLAA</sequence>
<dbReference type="Pfam" id="PF05199">
    <property type="entry name" value="GMC_oxred_C"/>
    <property type="match status" value="1"/>
</dbReference>
<evidence type="ECO:0000313" key="9">
    <source>
        <dbReference type="Proteomes" id="UP000403266"/>
    </source>
</evidence>